<reference evidence="1" key="1">
    <citation type="submission" date="2021-06" db="EMBL/GenBank/DDBJ databases">
        <authorList>
            <person name="Kallberg Y."/>
            <person name="Tangrot J."/>
            <person name="Rosling A."/>
        </authorList>
    </citation>
    <scope>NUCLEOTIDE SEQUENCE</scope>
    <source>
        <strain evidence="1">FL966</strain>
    </source>
</reference>
<dbReference type="EMBL" id="CAJVQA010002573">
    <property type="protein sequence ID" value="CAG8551309.1"/>
    <property type="molecule type" value="Genomic_DNA"/>
</dbReference>
<organism evidence="1 2">
    <name type="scientific">Cetraspora pellucida</name>
    <dbReference type="NCBI Taxonomy" id="1433469"/>
    <lineage>
        <taxon>Eukaryota</taxon>
        <taxon>Fungi</taxon>
        <taxon>Fungi incertae sedis</taxon>
        <taxon>Mucoromycota</taxon>
        <taxon>Glomeromycotina</taxon>
        <taxon>Glomeromycetes</taxon>
        <taxon>Diversisporales</taxon>
        <taxon>Gigasporaceae</taxon>
        <taxon>Cetraspora</taxon>
    </lineage>
</organism>
<accession>A0A9N9B0D9</accession>
<name>A0A9N9B0D9_9GLOM</name>
<comment type="caution">
    <text evidence="1">The sequence shown here is derived from an EMBL/GenBank/DDBJ whole genome shotgun (WGS) entry which is preliminary data.</text>
</comment>
<dbReference type="OrthoDB" id="2376275at2759"/>
<sequence length="487" mass="55868">MPSICTLYSESTDAKNFQRHGYKLDTTQRRIKELKSKNINLTEYKAKYYSKLEEVNLFQFRIKLLKEELSLTQKYSSKKDSEIMTLKAELLNIKVELDSKISELECLKSEDILVSVVDGDSEKNISKSRPKGQYFAHKKIMNEVEKISTNILTHTNDKIVLILESSKINTEVTSKISDETIINENNKGRSEKLSIIALGASIVNKYQTTPIKQIFHSTLPSHSLNSKLDYTHSMTASEKRVMDSQFIMQKNSKTGLPPMKLFLIDIDEVMKHASLHCIGYLAMLWSFAKLVTGKSNTGKTNILGNLVLGDKAEYIYKKKKGRSSYIQCDDLIVCGYHPNEPKYAFIRYIYGIIASNPRASYYENIRFSYILPKKIPSIKFFLPERSTVIIFEDLYVAPNSFSQYVSKIVSQYTNDVKSASMVINSYFCKSEFIVFDLNRAEDDPLAIQLKFNTPLDLQKEIELHQKYKTKNALSTELMNSEPKKSVM</sequence>
<dbReference type="AlphaFoldDB" id="A0A9N9B0D9"/>
<dbReference type="Proteomes" id="UP000789759">
    <property type="component" value="Unassembled WGS sequence"/>
</dbReference>
<evidence type="ECO:0000313" key="1">
    <source>
        <dbReference type="EMBL" id="CAG8551309.1"/>
    </source>
</evidence>
<evidence type="ECO:0000313" key="2">
    <source>
        <dbReference type="Proteomes" id="UP000789759"/>
    </source>
</evidence>
<proteinExistence type="predicted"/>
<keyword evidence="2" id="KW-1185">Reference proteome</keyword>
<gene>
    <name evidence="1" type="ORF">CPELLU_LOCUS4764</name>
</gene>
<protein>
    <submittedName>
        <fullName evidence="1">14949_t:CDS:1</fullName>
    </submittedName>
</protein>